<accession>A0A1A8VPI8</accession>
<proteinExistence type="predicted"/>
<dbReference type="EMBL" id="FLQU01000214">
    <property type="protein sequence ID" value="SBS82458.1"/>
    <property type="molecule type" value="Genomic_DNA"/>
</dbReference>
<dbReference type="Proteomes" id="UP000078560">
    <property type="component" value="Unassembled WGS sequence"/>
</dbReference>
<sequence>MPLEIQTIYNAAYSNCIYKDKLDYYKNDGELENNVGCSDFTNSYLITKGNKQNICKAVILFFKDLNEQTYEFEGTTHEDTIYRDNGCKYLFYWLYTYELDNTETIENALNMYKDLYTRYNANHGGLDKLNKCIDEMNVHTSAKLVKLTNLYNALDNFFTKNKMKKEKAECIGNFIDTYNNYVDECRRGNDNDFCNELKNFRKKYNFYIENVIKCRGEQYLLQPVESSDIVSTTIIPFSLISMVSLILPILYKFTAFGPWVRHIIGKNRNVWNNMNEEPDQLLNIYEIGDDNSNIRNYNIAYNSS</sequence>
<evidence type="ECO:0000313" key="3">
    <source>
        <dbReference type="Proteomes" id="UP000078560"/>
    </source>
</evidence>
<organism evidence="2 3">
    <name type="scientific">Plasmodium ovale curtisi</name>
    <dbReference type="NCBI Taxonomy" id="864141"/>
    <lineage>
        <taxon>Eukaryota</taxon>
        <taxon>Sar</taxon>
        <taxon>Alveolata</taxon>
        <taxon>Apicomplexa</taxon>
        <taxon>Aconoidasida</taxon>
        <taxon>Haemosporida</taxon>
        <taxon>Plasmodiidae</taxon>
        <taxon>Plasmodium</taxon>
        <taxon>Plasmodium (Plasmodium)</taxon>
    </lineage>
</organism>
<name>A0A1A8VPI8_PLAOA</name>
<keyword evidence="1" id="KW-0812">Transmembrane</keyword>
<feature type="transmembrane region" description="Helical" evidence="1">
    <location>
        <begin position="229"/>
        <end position="251"/>
    </location>
</feature>
<reference evidence="3" key="1">
    <citation type="submission" date="2016-05" db="EMBL/GenBank/DDBJ databases">
        <authorList>
            <person name="Naeem Raeece"/>
        </authorList>
    </citation>
    <scope>NUCLEOTIDE SEQUENCE [LARGE SCALE GENOMIC DNA]</scope>
</reference>
<dbReference type="InterPro" id="IPR008780">
    <property type="entry name" value="Plasmodium_Vir"/>
</dbReference>
<dbReference type="AlphaFoldDB" id="A0A1A8VPI8"/>
<keyword evidence="1" id="KW-1133">Transmembrane helix</keyword>
<keyword evidence="1" id="KW-0472">Membrane</keyword>
<protein>
    <submittedName>
        <fullName evidence="2">PIR Superfamily Protein</fullName>
    </submittedName>
</protein>
<dbReference type="Pfam" id="PF05795">
    <property type="entry name" value="Plasmodium_Vir"/>
    <property type="match status" value="1"/>
</dbReference>
<evidence type="ECO:0000256" key="1">
    <source>
        <dbReference type="SAM" id="Phobius"/>
    </source>
</evidence>
<evidence type="ECO:0000313" key="2">
    <source>
        <dbReference type="EMBL" id="SBS82458.1"/>
    </source>
</evidence>
<gene>
    <name evidence="2" type="ORF">POVCU2_0015430</name>
</gene>